<evidence type="ECO:0000259" key="1">
    <source>
        <dbReference type="Pfam" id="PF05685"/>
    </source>
</evidence>
<dbReference type="AlphaFoldDB" id="A0A2T2XHU5"/>
<keyword evidence="2" id="KW-0378">Hydrolase</keyword>
<dbReference type="GO" id="GO:0004519">
    <property type="term" value="F:endonuclease activity"/>
    <property type="evidence" value="ECO:0007669"/>
    <property type="project" value="UniProtKB-KW"/>
</dbReference>
<protein>
    <submittedName>
        <fullName evidence="2">Endonuclease</fullName>
    </submittedName>
</protein>
<dbReference type="InterPro" id="IPR008538">
    <property type="entry name" value="Uma2"/>
</dbReference>
<keyword evidence="2" id="KW-0255">Endonuclease</keyword>
<keyword evidence="2" id="KW-0540">Nuclease</keyword>
<dbReference type="CDD" id="cd06260">
    <property type="entry name" value="DUF820-like"/>
    <property type="match status" value="1"/>
</dbReference>
<sequence length="190" mass="21381">MGLPQKERISLEEYYRMRETSDRLLEYIDGIVYMSPSPSTKHQRTSMRLSSTLFAFLQGKPCEVFSAPFDVELQRDEVKGNTIVIPDLSVICDKTGLTEQKYIGVPAVIIEILSPSNQSHDLVTKLNLYMQYGVKEYWIVNPISDSILIYVLNNNGEYELDIPPATGTAHSIVLDGFAVNLTDLFATVPD</sequence>
<dbReference type="InterPro" id="IPR011335">
    <property type="entry name" value="Restrct_endonuc-II-like"/>
</dbReference>
<accession>A0A2T2XHU5</accession>
<feature type="domain" description="Putative restriction endonuclease" evidence="1">
    <location>
        <begin position="11"/>
        <end position="163"/>
    </location>
</feature>
<dbReference type="PANTHER" id="PTHR36558:SF1">
    <property type="entry name" value="RESTRICTION ENDONUCLEASE DOMAIN-CONTAINING PROTEIN-RELATED"/>
    <property type="match status" value="1"/>
</dbReference>
<reference evidence="2 3" key="1">
    <citation type="journal article" date="2014" name="BMC Genomics">
        <title>Comparison of environmental and isolate Sulfobacillus genomes reveals diverse carbon, sulfur, nitrogen, and hydrogen metabolisms.</title>
        <authorList>
            <person name="Justice N.B."/>
            <person name="Norman A."/>
            <person name="Brown C.T."/>
            <person name="Singh A."/>
            <person name="Thomas B.C."/>
            <person name="Banfield J.F."/>
        </authorList>
    </citation>
    <scope>NUCLEOTIDE SEQUENCE [LARGE SCALE GENOMIC DNA]</scope>
    <source>
        <strain evidence="2">AMDSBA4</strain>
    </source>
</reference>
<evidence type="ECO:0000313" key="2">
    <source>
        <dbReference type="EMBL" id="PSR34012.1"/>
    </source>
</evidence>
<evidence type="ECO:0000313" key="3">
    <source>
        <dbReference type="Proteomes" id="UP000242972"/>
    </source>
</evidence>
<dbReference type="Gene3D" id="3.90.1570.10">
    <property type="entry name" value="tt1808, chain A"/>
    <property type="match status" value="1"/>
</dbReference>
<proteinExistence type="predicted"/>
<dbReference type="SUPFAM" id="SSF52980">
    <property type="entry name" value="Restriction endonuclease-like"/>
    <property type="match status" value="1"/>
</dbReference>
<organism evidence="2 3">
    <name type="scientific">Sulfobacillus benefaciens</name>
    <dbReference type="NCBI Taxonomy" id="453960"/>
    <lineage>
        <taxon>Bacteria</taxon>
        <taxon>Bacillati</taxon>
        <taxon>Bacillota</taxon>
        <taxon>Clostridia</taxon>
        <taxon>Eubacteriales</taxon>
        <taxon>Clostridiales Family XVII. Incertae Sedis</taxon>
        <taxon>Sulfobacillus</taxon>
    </lineage>
</organism>
<dbReference type="PANTHER" id="PTHR36558">
    <property type="entry name" value="GLR1098 PROTEIN"/>
    <property type="match status" value="1"/>
</dbReference>
<dbReference type="Proteomes" id="UP000242972">
    <property type="component" value="Unassembled WGS sequence"/>
</dbReference>
<name>A0A2T2XHU5_9FIRM</name>
<dbReference type="Pfam" id="PF05685">
    <property type="entry name" value="Uma2"/>
    <property type="match status" value="1"/>
</dbReference>
<dbReference type="EMBL" id="PXYW01000013">
    <property type="protein sequence ID" value="PSR34012.1"/>
    <property type="molecule type" value="Genomic_DNA"/>
</dbReference>
<gene>
    <name evidence="2" type="ORF">C7B46_07025</name>
</gene>
<dbReference type="InterPro" id="IPR012296">
    <property type="entry name" value="Nuclease_put_TT1808"/>
</dbReference>
<comment type="caution">
    <text evidence="2">The sequence shown here is derived from an EMBL/GenBank/DDBJ whole genome shotgun (WGS) entry which is preliminary data.</text>
</comment>